<dbReference type="RefSeq" id="WP_092526819.1">
    <property type="nucleotide sequence ID" value="NZ_FNKO01000002.1"/>
</dbReference>
<proteinExistence type="predicted"/>
<organism evidence="1 2">
    <name type="scientific">Actinopolyspora saharensis</name>
    <dbReference type="NCBI Taxonomy" id="995062"/>
    <lineage>
        <taxon>Bacteria</taxon>
        <taxon>Bacillati</taxon>
        <taxon>Actinomycetota</taxon>
        <taxon>Actinomycetes</taxon>
        <taxon>Actinopolysporales</taxon>
        <taxon>Actinopolysporaceae</taxon>
        <taxon>Actinopolyspora</taxon>
    </lineage>
</organism>
<name>A0A1H1H0Q9_9ACTN</name>
<dbReference type="InterPro" id="IPR023393">
    <property type="entry name" value="START-like_dom_sf"/>
</dbReference>
<keyword evidence="2" id="KW-1185">Reference proteome</keyword>
<dbReference type="Pfam" id="PF10604">
    <property type="entry name" value="Polyketide_cyc2"/>
    <property type="match status" value="1"/>
</dbReference>
<dbReference type="InterPro" id="IPR019587">
    <property type="entry name" value="Polyketide_cyclase/dehydratase"/>
</dbReference>
<reference evidence="2" key="1">
    <citation type="submission" date="2016-10" db="EMBL/GenBank/DDBJ databases">
        <authorList>
            <person name="Varghese N."/>
            <person name="Submissions S."/>
        </authorList>
    </citation>
    <scope>NUCLEOTIDE SEQUENCE [LARGE SCALE GENOMIC DNA]</scope>
    <source>
        <strain evidence="2">DSM 45459</strain>
    </source>
</reference>
<dbReference type="OrthoDB" id="4823586at2"/>
<dbReference type="EMBL" id="FNKO01000002">
    <property type="protein sequence ID" value="SDR19092.1"/>
    <property type="molecule type" value="Genomic_DNA"/>
</dbReference>
<evidence type="ECO:0000313" key="2">
    <source>
        <dbReference type="Proteomes" id="UP000199301"/>
    </source>
</evidence>
<evidence type="ECO:0000313" key="1">
    <source>
        <dbReference type="EMBL" id="SDR19092.1"/>
    </source>
</evidence>
<accession>A0A1H1H0Q9</accession>
<dbReference type="Gene3D" id="3.30.530.20">
    <property type="match status" value="1"/>
</dbReference>
<dbReference type="STRING" id="995062.SAMN04489718_4031"/>
<gene>
    <name evidence="1" type="ORF">SAMN04489718_4031</name>
</gene>
<dbReference type="CDD" id="cd07812">
    <property type="entry name" value="SRPBCC"/>
    <property type="match status" value="1"/>
</dbReference>
<sequence length="153" mass="17241">MAVGEVRSRVRIPCARRTVWTVAIDWPGQSEWMLGTTVRVTAGDGRSPGSELLAFTGVGDIGFLDTMRIELWRPPSACTVRHEGKLVRGTGGFTVEPVEESGTDFVWWERFELPAALLPLWLLAKPVVSWGLRRSLRGFARRCLRYARERGDR</sequence>
<dbReference type="SUPFAM" id="SSF55961">
    <property type="entry name" value="Bet v1-like"/>
    <property type="match status" value="1"/>
</dbReference>
<protein>
    <submittedName>
        <fullName evidence="1">Polyketide cyclase / dehydrase and lipid transport</fullName>
    </submittedName>
</protein>
<dbReference type="Proteomes" id="UP000199301">
    <property type="component" value="Unassembled WGS sequence"/>
</dbReference>
<dbReference type="AlphaFoldDB" id="A0A1H1H0Q9"/>